<gene>
    <name evidence="1" type="ORF">B0O44_104272</name>
</gene>
<name>A0A318UD11_9SPHI</name>
<evidence type="ECO:0000313" key="1">
    <source>
        <dbReference type="EMBL" id="PYF74101.1"/>
    </source>
</evidence>
<reference evidence="1 2" key="1">
    <citation type="submission" date="2018-06" db="EMBL/GenBank/DDBJ databases">
        <title>Genomic Encyclopedia of Archaeal and Bacterial Type Strains, Phase II (KMG-II): from individual species to whole genera.</title>
        <authorList>
            <person name="Goeker M."/>
        </authorList>
    </citation>
    <scope>NUCLEOTIDE SEQUENCE [LARGE SCALE GENOMIC DNA]</scope>
    <source>
        <strain evidence="1 2">DSM 27372</strain>
    </source>
</reference>
<dbReference type="RefSeq" id="WP_110831083.1">
    <property type="nucleotide sequence ID" value="NZ_QKLU01000004.1"/>
</dbReference>
<dbReference type="EMBL" id="QKLU01000004">
    <property type="protein sequence ID" value="PYF74101.1"/>
    <property type="molecule type" value="Genomic_DNA"/>
</dbReference>
<protein>
    <submittedName>
        <fullName evidence="1">Uncharacterized protein</fullName>
    </submittedName>
</protein>
<keyword evidence="2" id="KW-1185">Reference proteome</keyword>
<organism evidence="1 2">
    <name type="scientific">Pedobacter nutrimenti</name>
    <dbReference type="NCBI Taxonomy" id="1241337"/>
    <lineage>
        <taxon>Bacteria</taxon>
        <taxon>Pseudomonadati</taxon>
        <taxon>Bacteroidota</taxon>
        <taxon>Sphingobacteriia</taxon>
        <taxon>Sphingobacteriales</taxon>
        <taxon>Sphingobacteriaceae</taxon>
        <taxon>Pedobacter</taxon>
    </lineage>
</organism>
<dbReference type="AlphaFoldDB" id="A0A318UD11"/>
<dbReference type="Proteomes" id="UP000248198">
    <property type="component" value="Unassembled WGS sequence"/>
</dbReference>
<dbReference type="OrthoDB" id="776464at2"/>
<proteinExistence type="predicted"/>
<evidence type="ECO:0000313" key="2">
    <source>
        <dbReference type="Proteomes" id="UP000248198"/>
    </source>
</evidence>
<accession>A0A318UD11</accession>
<sequence>MNFTATELENYFWKSENHITTNEGVEIVLHASSLVELSVLLRNEEEYTPRYQINASFYSLNSFMNFFSFENYQAIHKISVADMLALYRIGYAHMEVA</sequence>
<comment type="caution">
    <text evidence="1">The sequence shown here is derived from an EMBL/GenBank/DDBJ whole genome shotgun (WGS) entry which is preliminary data.</text>
</comment>